<evidence type="ECO:0000259" key="5">
    <source>
        <dbReference type="PROSITE" id="PS50931"/>
    </source>
</evidence>
<reference evidence="6" key="1">
    <citation type="submission" date="2022-12" db="EMBL/GenBank/DDBJ databases">
        <title>Marinomonas 15G1-11 sp. nov, isolated from marine algae.</title>
        <authorList>
            <person name="Butt M."/>
            <person name="Choi D.G."/>
            <person name="Kim J.M."/>
            <person name="Lee J.K."/>
            <person name="Baek J.H."/>
            <person name="Jeon C.O."/>
        </authorList>
    </citation>
    <scope>NUCLEOTIDE SEQUENCE</scope>
    <source>
        <strain evidence="6">15G1-11</strain>
    </source>
</reference>
<gene>
    <name evidence="6" type="ORF">O1D97_11130</name>
</gene>
<dbReference type="PRINTS" id="PR00039">
    <property type="entry name" value="HTHLYSR"/>
</dbReference>
<dbReference type="InterPro" id="IPR005119">
    <property type="entry name" value="LysR_subst-bd"/>
</dbReference>
<keyword evidence="3" id="KW-0238">DNA-binding</keyword>
<dbReference type="SUPFAM" id="SSF46785">
    <property type="entry name" value="Winged helix' DNA-binding domain"/>
    <property type="match status" value="1"/>
</dbReference>
<dbReference type="Pfam" id="PF00126">
    <property type="entry name" value="HTH_1"/>
    <property type="match status" value="1"/>
</dbReference>
<keyword evidence="2" id="KW-0805">Transcription regulation</keyword>
<dbReference type="Pfam" id="PF03466">
    <property type="entry name" value="LysR_substrate"/>
    <property type="match status" value="1"/>
</dbReference>
<dbReference type="Gene3D" id="3.40.190.290">
    <property type="match status" value="1"/>
</dbReference>
<name>A0ABT4JVT4_9GAMM</name>
<accession>A0ABT4JVT4</accession>
<proteinExistence type="inferred from homology"/>
<dbReference type="PANTHER" id="PTHR30419:SF8">
    <property type="entry name" value="NITROGEN ASSIMILATION TRANSCRIPTIONAL ACTIVATOR-RELATED"/>
    <property type="match status" value="1"/>
</dbReference>
<dbReference type="RefSeq" id="WP_269125604.1">
    <property type="nucleotide sequence ID" value="NZ_JAPUBN010000016.1"/>
</dbReference>
<comment type="similarity">
    <text evidence="1">Belongs to the LysR transcriptional regulatory family.</text>
</comment>
<dbReference type="InterPro" id="IPR050950">
    <property type="entry name" value="HTH-type_LysR_regulators"/>
</dbReference>
<dbReference type="InterPro" id="IPR036390">
    <property type="entry name" value="WH_DNA-bd_sf"/>
</dbReference>
<sequence length="297" mass="33993">MERMLIHFKEVVLHGNMSMASEALAITQPAISKSIQLLEQRYGTPLLIRGGRGVTLTPAGQILLDSILRMERELASTQSEIERLLNNKEYLRIGAGPVWEKRLNTIIPDFLLRHPHINVEILSGPIANLLPSLINGDIDVALGGNDSYEDTFSKQLSFFPIYNNRICIMADRFHPMANHKQKSLQLLCEYPWVGFQKSTSIMEKFNNLLERERLKPVRLLLESDYISTVMETMKKTEALLCISSQLVQSIADHRLVEIPISEPIWEFKIGAWTQPTIKNNYLVKEFISLLKESDTRY</sequence>
<evidence type="ECO:0000313" key="7">
    <source>
        <dbReference type="Proteomes" id="UP001149719"/>
    </source>
</evidence>
<evidence type="ECO:0000256" key="4">
    <source>
        <dbReference type="ARBA" id="ARBA00023163"/>
    </source>
</evidence>
<evidence type="ECO:0000256" key="3">
    <source>
        <dbReference type="ARBA" id="ARBA00023125"/>
    </source>
</evidence>
<evidence type="ECO:0000256" key="1">
    <source>
        <dbReference type="ARBA" id="ARBA00009437"/>
    </source>
</evidence>
<dbReference type="Gene3D" id="1.10.10.10">
    <property type="entry name" value="Winged helix-like DNA-binding domain superfamily/Winged helix DNA-binding domain"/>
    <property type="match status" value="1"/>
</dbReference>
<dbReference type="PROSITE" id="PS50931">
    <property type="entry name" value="HTH_LYSR"/>
    <property type="match status" value="1"/>
</dbReference>
<keyword evidence="4" id="KW-0804">Transcription</keyword>
<evidence type="ECO:0000256" key="2">
    <source>
        <dbReference type="ARBA" id="ARBA00023015"/>
    </source>
</evidence>
<dbReference type="EMBL" id="JAPUBN010000016">
    <property type="protein sequence ID" value="MCZ2722177.1"/>
    <property type="molecule type" value="Genomic_DNA"/>
</dbReference>
<protein>
    <submittedName>
        <fullName evidence="6">LysR family transcriptional regulator</fullName>
    </submittedName>
</protein>
<dbReference type="CDD" id="cd05466">
    <property type="entry name" value="PBP2_LTTR_substrate"/>
    <property type="match status" value="1"/>
</dbReference>
<organism evidence="6 7">
    <name type="scientific">Marinomonas phaeophyticola</name>
    <dbReference type="NCBI Taxonomy" id="3004091"/>
    <lineage>
        <taxon>Bacteria</taxon>
        <taxon>Pseudomonadati</taxon>
        <taxon>Pseudomonadota</taxon>
        <taxon>Gammaproteobacteria</taxon>
        <taxon>Oceanospirillales</taxon>
        <taxon>Oceanospirillaceae</taxon>
        <taxon>Marinomonas</taxon>
    </lineage>
</organism>
<feature type="domain" description="HTH lysR-type" evidence="5">
    <location>
        <begin position="1"/>
        <end position="57"/>
    </location>
</feature>
<dbReference type="SUPFAM" id="SSF53850">
    <property type="entry name" value="Periplasmic binding protein-like II"/>
    <property type="match status" value="1"/>
</dbReference>
<dbReference type="InterPro" id="IPR036388">
    <property type="entry name" value="WH-like_DNA-bd_sf"/>
</dbReference>
<dbReference type="PANTHER" id="PTHR30419">
    <property type="entry name" value="HTH-TYPE TRANSCRIPTIONAL REGULATOR YBHD"/>
    <property type="match status" value="1"/>
</dbReference>
<dbReference type="Proteomes" id="UP001149719">
    <property type="component" value="Unassembled WGS sequence"/>
</dbReference>
<dbReference type="InterPro" id="IPR000847">
    <property type="entry name" value="LysR_HTH_N"/>
</dbReference>
<comment type="caution">
    <text evidence="6">The sequence shown here is derived from an EMBL/GenBank/DDBJ whole genome shotgun (WGS) entry which is preliminary data.</text>
</comment>
<evidence type="ECO:0000313" key="6">
    <source>
        <dbReference type="EMBL" id="MCZ2722177.1"/>
    </source>
</evidence>
<keyword evidence="7" id="KW-1185">Reference proteome</keyword>